<dbReference type="Gene3D" id="3.40.140.10">
    <property type="entry name" value="Cytidine Deaminase, domain 2"/>
    <property type="match status" value="1"/>
</dbReference>
<keyword evidence="2" id="KW-0479">Metal-binding</keyword>
<evidence type="ECO:0000256" key="4">
    <source>
        <dbReference type="ARBA" id="ARBA00022833"/>
    </source>
</evidence>
<feature type="domain" description="MPN" evidence="7">
    <location>
        <begin position="95"/>
        <end position="216"/>
    </location>
</feature>
<organism evidence="8 9">
    <name type="scientific">Desulfurispira natronophila</name>
    <dbReference type="NCBI Taxonomy" id="682562"/>
    <lineage>
        <taxon>Bacteria</taxon>
        <taxon>Pseudomonadati</taxon>
        <taxon>Chrysiogenota</taxon>
        <taxon>Chrysiogenia</taxon>
        <taxon>Chrysiogenales</taxon>
        <taxon>Chrysiogenaceae</taxon>
        <taxon>Desulfurispira</taxon>
    </lineage>
</organism>
<name>A0A7W7Y692_9BACT</name>
<dbReference type="InterPro" id="IPR046778">
    <property type="entry name" value="UPF0758_N"/>
</dbReference>
<comment type="similarity">
    <text evidence="6">Belongs to the UPF0758 family.</text>
</comment>
<keyword evidence="5" id="KW-0482">Metalloprotease</keyword>
<evidence type="ECO:0000313" key="8">
    <source>
        <dbReference type="EMBL" id="MBB5022885.1"/>
    </source>
</evidence>
<sequence>MKHIDEVDRPREKLLKRGPRSLAPHELVAIVLGSGTRGMDVMKLARKIAEVMERHGEKIEQQHFLEIKGIGEAKACQLLAAMELGRRQYHIQGTTIRSHQDVIGLIEEFRHKKQEHFLSLTLDGSGCLIQRRIITIGTLNASLVHPREVFSDALTDRAASIIVAHNHPSGSVEPSQEDHNVTRRLRQSGELLGIPLLDHIIISPKGELSFKERNLL</sequence>
<dbReference type="InterPro" id="IPR001405">
    <property type="entry name" value="UPF0758"/>
</dbReference>
<dbReference type="Pfam" id="PF20582">
    <property type="entry name" value="UPF0758_N"/>
    <property type="match status" value="1"/>
</dbReference>
<dbReference type="GO" id="GO:0008237">
    <property type="term" value="F:metallopeptidase activity"/>
    <property type="evidence" value="ECO:0007669"/>
    <property type="project" value="UniProtKB-KW"/>
</dbReference>
<proteinExistence type="inferred from homology"/>
<dbReference type="EMBL" id="JACHID010000021">
    <property type="protein sequence ID" value="MBB5022885.1"/>
    <property type="molecule type" value="Genomic_DNA"/>
</dbReference>
<evidence type="ECO:0000256" key="3">
    <source>
        <dbReference type="ARBA" id="ARBA00022801"/>
    </source>
</evidence>
<comment type="caution">
    <text evidence="8">The sequence shown here is derived from an EMBL/GenBank/DDBJ whole genome shotgun (WGS) entry which is preliminary data.</text>
</comment>
<accession>A0A7W7Y692</accession>
<dbReference type="CDD" id="cd08071">
    <property type="entry name" value="MPN_DUF2466"/>
    <property type="match status" value="1"/>
</dbReference>
<dbReference type="PROSITE" id="PS50249">
    <property type="entry name" value="MPN"/>
    <property type="match status" value="1"/>
</dbReference>
<dbReference type="NCBIfam" id="TIGR00608">
    <property type="entry name" value="radc"/>
    <property type="match status" value="1"/>
</dbReference>
<keyword evidence="9" id="KW-1185">Reference proteome</keyword>
<dbReference type="Pfam" id="PF04002">
    <property type="entry name" value="RadC"/>
    <property type="match status" value="1"/>
</dbReference>
<dbReference type="NCBIfam" id="NF000642">
    <property type="entry name" value="PRK00024.1"/>
    <property type="match status" value="1"/>
</dbReference>
<dbReference type="GO" id="GO:0006508">
    <property type="term" value="P:proteolysis"/>
    <property type="evidence" value="ECO:0007669"/>
    <property type="project" value="UniProtKB-KW"/>
</dbReference>
<dbReference type="PROSITE" id="PS01302">
    <property type="entry name" value="UPF0758"/>
    <property type="match status" value="1"/>
</dbReference>
<keyword evidence="4" id="KW-0862">Zinc</keyword>
<protein>
    <submittedName>
        <fullName evidence="8">DNA repair protein RadC</fullName>
    </submittedName>
</protein>
<dbReference type="InterPro" id="IPR037518">
    <property type="entry name" value="MPN"/>
</dbReference>
<evidence type="ECO:0000256" key="6">
    <source>
        <dbReference type="RuleBase" id="RU003797"/>
    </source>
</evidence>
<dbReference type="GO" id="GO:0046872">
    <property type="term" value="F:metal ion binding"/>
    <property type="evidence" value="ECO:0007669"/>
    <property type="project" value="UniProtKB-KW"/>
</dbReference>
<evidence type="ECO:0000259" key="7">
    <source>
        <dbReference type="PROSITE" id="PS50249"/>
    </source>
</evidence>
<dbReference type="AlphaFoldDB" id="A0A7W7Y692"/>
<dbReference type="InterPro" id="IPR025657">
    <property type="entry name" value="RadC_JAB"/>
</dbReference>
<dbReference type="Proteomes" id="UP000528322">
    <property type="component" value="Unassembled WGS sequence"/>
</dbReference>
<dbReference type="PANTHER" id="PTHR30471">
    <property type="entry name" value="DNA REPAIR PROTEIN RADC"/>
    <property type="match status" value="1"/>
</dbReference>
<evidence type="ECO:0000256" key="2">
    <source>
        <dbReference type="ARBA" id="ARBA00022723"/>
    </source>
</evidence>
<evidence type="ECO:0000256" key="5">
    <source>
        <dbReference type="ARBA" id="ARBA00023049"/>
    </source>
</evidence>
<keyword evidence="3" id="KW-0378">Hydrolase</keyword>
<dbReference type="PANTHER" id="PTHR30471:SF3">
    <property type="entry name" value="UPF0758 PROTEIN YEES-RELATED"/>
    <property type="match status" value="1"/>
</dbReference>
<evidence type="ECO:0000313" key="9">
    <source>
        <dbReference type="Proteomes" id="UP000528322"/>
    </source>
</evidence>
<dbReference type="RefSeq" id="WP_183734193.1">
    <property type="nucleotide sequence ID" value="NZ_JACHID010000021.1"/>
</dbReference>
<gene>
    <name evidence="8" type="ORF">HNR37_002232</name>
</gene>
<evidence type="ECO:0000256" key="1">
    <source>
        <dbReference type="ARBA" id="ARBA00022670"/>
    </source>
</evidence>
<dbReference type="InterPro" id="IPR020891">
    <property type="entry name" value="UPF0758_CS"/>
</dbReference>
<reference evidence="8 9" key="1">
    <citation type="submission" date="2020-08" db="EMBL/GenBank/DDBJ databases">
        <title>Genomic Encyclopedia of Type Strains, Phase IV (KMG-IV): sequencing the most valuable type-strain genomes for metagenomic binning, comparative biology and taxonomic classification.</title>
        <authorList>
            <person name="Goeker M."/>
        </authorList>
    </citation>
    <scope>NUCLEOTIDE SEQUENCE [LARGE SCALE GENOMIC DNA]</scope>
    <source>
        <strain evidence="8 9">DSM 22071</strain>
    </source>
</reference>
<keyword evidence="1" id="KW-0645">Protease</keyword>